<evidence type="ECO:0000313" key="12">
    <source>
        <dbReference type="EMBL" id="ADL27342.1"/>
    </source>
</evidence>
<dbReference type="PANTHER" id="PTHR30625">
    <property type="entry name" value="PROTEIN TOLQ"/>
    <property type="match status" value="1"/>
</dbReference>
<dbReference type="OrthoDB" id="4045at2"/>
<gene>
    <name evidence="11" type="ordered locus">Fisuc_0042</name>
    <name evidence="12" type="ordered locus">FSU_0435</name>
</gene>
<evidence type="ECO:0000256" key="5">
    <source>
        <dbReference type="ARBA" id="ARBA00023136"/>
    </source>
</evidence>
<keyword evidence="14" id="KW-1185">Reference proteome</keyword>
<evidence type="ECO:0000313" key="14">
    <source>
        <dbReference type="Proteomes" id="UP000001497"/>
    </source>
</evidence>
<dbReference type="HOGENOM" id="CLU_521523_0_0_0"/>
<dbReference type="eggNOG" id="COG0811">
    <property type="taxonomic scope" value="Bacteria"/>
</dbReference>
<keyword evidence="2" id="KW-1003">Cell membrane</keyword>
<feature type="transmembrane region" description="Helical" evidence="8">
    <location>
        <begin position="429"/>
        <end position="450"/>
    </location>
</feature>
<evidence type="ECO:0000256" key="7">
    <source>
        <dbReference type="SAM" id="Coils"/>
    </source>
</evidence>
<dbReference type="PANTHER" id="PTHR30625:SF11">
    <property type="entry name" value="MOTA_TOLQ_EXBB PROTON CHANNEL DOMAIN-CONTAINING PROTEIN"/>
    <property type="match status" value="1"/>
</dbReference>
<comment type="subcellular location">
    <subcellularLocation>
        <location evidence="1">Cell membrane</location>
        <topology evidence="1">Multi-pass membrane protein</topology>
    </subcellularLocation>
    <subcellularLocation>
        <location evidence="6">Membrane</location>
        <topology evidence="6">Multi-pass membrane protein</topology>
    </subcellularLocation>
</comment>
<evidence type="ECO:0000313" key="13">
    <source>
        <dbReference type="Proteomes" id="UP000000517"/>
    </source>
</evidence>
<dbReference type="InterPro" id="IPR002898">
    <property type="entry name" value="MotA_ExbB_proton_chnl"/>
</dbReference>
<evidence type="ECO:0000313" key="11">
    <source>
        <dbReference type="EMBL" id="ACX73657.1"/>
    </source>
</evidence>
<evidence type="ECO:0000256" key="4">
    <source>
        <dbReference type="ARBA" id="ARBA00022989"/>
    </source>
</evidence>
<evidence type="ECO:0000259" key="10">
    <source>
        <dbReference type="Pfam" id="PF01618"/>
    </source>
</evidence>
<keyword evidence="5 8" id="KW-0472">Membrane</keyword>
<sequence>MFRRKNGASPLQTKDERVSSSSGFLRRLSLVSRLSPLVLVLLLAPASNAQQNTTVDAVKKRAELNSAKADLEEARRKRDMAVAARWKDRETFNKERELFNEKYQLGKERVDALMSERTRLLEDVRVAREDLAQVKLQAEKARAEYLSLAAGPERLEMLAKFQEQGVPFKVADRVEAQNKVKKEMGLYRDDPLRIARAMLDVAKKEMKFTREVRTEKADLMFGSSVAEGDRMRLGGLFAMQMAKVTDINGFHPSALMLPVAGEKKRVYSWQENLSPETRKDVAKAFAGANDSAFVMVPVDVLLSTELSSELANHQETTWKEDFAEFFHNGGILMYPIATLFILGLIIFLVRLVWLLVLGFGGRGARNAVKALANRDLRLATAESQSAHGEVGKVLRSVLGKNFKDRASAEKSLEVLFAGEVPKLEMGLSWISVFASTAPLLGLLGTVMGMIELFNVITMHGTSDPKLLAGGISIALVTTEAGLIVAIPLQLLHTLLVNISDSVRTRMEKTGLAVLNAIWIKEK</sequence>
<feature type="domain" description="MotA/TolQ/ExbB proton channel" evidence="10">
    <location>
        <begin position="401"/>
        <end position="507"/>
    </location>
</feature>
<evidence type="ECO:0000256" key="8">
    <source>
        <dbReference type="SAM" id="Phobius"/>
    </source>
</evidence>
<evidence type="ECO:0000256" key="3">
    <source>
        <dbReference type="ARBA" id="ARBA00022692"/>
    </source>
</evidence>
<evidence type="ECO:0000256" key="9">
    <source>
        <dbReference type="SAM" id="SignalP"/>
    </source>
</evidence>
<dbReference type="RefSeq" id="WP_012819887.1">
    <property type="nucleotide sequence ID" value="NC_013410.1"/>
</dbReference>
<keyword evidence="6" id="KW-0653">Protein transport</keyword>
<proteinExistence type="inferred from homology"/>
<dbReference type="STRING" id="59374.FSU_0435"/>
<evidence type="ECO:0000256" key="2">
    <source>
        <dbReference type="ARBA" id="ARBA00022475"/>
    </source>
</evidence>
<dbReference type="GO" id="GO:0005886">
    <property type="term" value="C:plasma membrane"/>
    <property type="evidence" value="ECO:0007669"/>
    <property type="project" value="UniProtKB-SubCell"/>
</dbReference>
<dbReference type="AlphaFoldDB" id="C9RJ13"/>
<dbReference type="GO" id="GO:0017038">
    <property type="term" value="P:protein import"/>
    <property type="evidence" value="ECO:0007669"/>
    <property type="project" value="TreeGrafter"/>
</dbReference>
<keyword evidence="6" id="KW-0813">Transport</keyword>
<feature type="signal peptide" evidence="9">
    <location>
        <begin position="1"/>
        <end position="49"/>
    </location>
</feature>
<dbReference type="KEGG" id="fsc:FSU_0435"/>
<name>C9RJ13_FIBSS</name>
<keyword evidence="9" id="KW-0732">Signal</keyword>
<reference evidence="12" key="3">
    <citation type="submission" date="2010-08" db="EMBL/GenBank/DDBJ databases">
        <authorList>
            <person name="Durkin A.S."/>
            <person name="Nelson K.E."/>
            <person name="Morrison M."/>
            <person name="Forsberg C.W."/>
            <person name="Wilson D.B."/>
            <person name="Russell J.B."/>
            <person name="Cann I.K.O."/>
            <person name="Mackie R.I."/>
            <person name="White B.A."/>
        </authorList>
    </citation>
    <scope>NUCLEOTIDE SEQUENCE</scope>
    <source>
        <strain evidence="12">S85</strain>
    </source>
</reference>
<comment type="similarity">
    <text evidence="6">Belongs to the exbB/tolQ family.</text>
</comment>
<dbReference type="InterPro" id="IPR050790">
    <property type="entry name" value="ExbB/TolQ_transport"/>
</dbReference>
<feature type="transmembrane region" description="Helical" evidence="8">
    <location>
        <begin position="332"/>
        <end position="359"/>
    </location>
</feature>
<organism evidence="12 13">
    <name type="scientific">Fibrobacter succinogenes (strain ATCC 19169 / S85)</name>
    <dbReference type="NCBI Taxonomy" id="59374"/>
    <lineage>
        <taxon>Bacteria</taxon>
        <taxon>Pseudomonadati</taxon>
        <taxon>Fibrobacterota</taxon>
        <taxon>Fibrobacteria</taxon>
        <taxon>Fibrobacterales</taxon>
        <taxon>Fibrobacteraceae</taxon>
        <taxon>Fibrobacter</taxon>
    </lineage>
</organism>
<feature type="coiled-coil region" evidence="7">
    <location>
        <begin position="57"/>
        <end position="84"/>
    </location>
</feature>
<evidence type="ECO:0000256" key="1">
    <source>
        <dbReference type="ARBA" id="ARBA00004651"/>
    </source>
</evidence>
<keyword evidence="7" id="KW-0175">Coiled coil</keyword>
<evidence type="ECO:0000256" key="6">
    <source>
        <dbReference type="RuleBase" id="RU004057"/>
    </source>
</evidence>
<dbReference type="EMBL" id="CP001792">
    <property type="protein sequence ID" value="ACX73657.1"/>
    <property type="molecule type" value="Genomic_DNA"/>
</dbReference>
<feature type="chain" id="PRO_5005669306" evidence="9">
    <location>
        <begin position="50"/>
        <end position="522"/>
    </location>
</feature>
<dbReference type="KEGG" id="fsu:Fisuc_0042"/>
<protein>
    <submittedName>
        <fullName evidence="11 12">MotA/TolQ/ExbB proton channel</fullName>
    </submittedName>
</protein>
<dbReference type="Proteomes" id="UP000000517">
    <property type="component" value="Chromosome"/>
</dbReference>
<reference evidence="13" key="2">
    <citation type="submission" date="2010-08" db="EMBL/GenBank/DDBJ databases">
        <title>Complete sequence of Fibrobacter succinogenes subsp. succinogenes S85.</title>
        <authorList>
            <person name="Durkin A.S."/>
            <person name="Nelson K.E."/>
            <person name="Morrison M."/>
            <person name="Forsberg C.W."/>
            <person name="Wilson D.B."/>
            <person name="Russell J.B."/>
            <person name="Cann I.K.O."/>
            <person name="Mackie R.I."/>
            <person name="White B.A."/>
        </authorList>
    </citation>
    <scope>NUCLEOTIDE SEQUENCE [LARGE SCALE GENOMIC DNA]</scope>
    <source>
        <strain evidence="13">ATCC 19169 / S85</strain>
    </source>
</reference>
<reference evidence="11 14" key="1">
    <citation type="submission" date="2009-10" db="EMBL/GenBank/DDBJ databases">
        <title>Complete sequence of Fibrobacter succinogenes subsp. succinogenes S85.</title>
        <authorList>
            <consortium name="US DOE Joint Genome Institute"/>
            <person name="Lucas S."/>
            <person name="Copeland A."/>
            <person name="Lapidus A."/>
            <person name="Glavina del Rio T."/>
            <person name="Tice H."/>
            <person name="Bruce D."/>
            <person name="Goodwin L."/>
            <person name="Pitluck S."/>
            <person name="Chertkov O."/>
            <person name="Detter J.C."/>
            <person name="Han C."/>
            <person name="Tapia R."/>
            <person name="Larimer F."/>
            <person name="Land M."/>
            <person name="Hauser L."/>
            <person name="Kyrpides N."/>
            <person name="Mikhailova N."/>
            <person name="Weimer P.J."/>
            <person name="Stevenson D.M."/>
            <person name="Boyum J."/>
            <person name="Brumm P.I."/>
            <person name="Mead D."/>
        </authorList>
    </citation>
    <scope>NUCLEOTIDE SEQUENCE [LARGE SCALE GENOMIC DNA]</scope>
    <source>
        <strain evidence="14">ATCC 19169 / S85</strain>
        <strain evidence="11">S85</strain>
    </source>
</reference>
<keyword evidence="4 8" id="KW-1133">Transmembrane helix</keyword>
<dbReference type="Proteomes" id="UP000001497">
    <property type="component" value="Chromosome"/>
</dbReference>
<dbReference type="EMBL" id="CP002158">
    <property type="protein sequence ID" value="ADL27342.1"/>
    <property type="molecule type" value="Genomic_DNA"/>
</dbReference>
<keyword evidence="3 8" id="KW-0812">Transmembrane</keyword>
<accession>C9RJ13</accession>
<dbReference type="Pfam" id="PF01618">
    <property type="entry name" value="MotA_ExbB"/>
    <property type="match status" value="1"/>
</dbReference>
<feature type="transmembrane region" description="Helical" evidence="8">
    <location>
        <begin position="470"/>
        <end position="496"/>
    </location>
</feature>